<dbReference type="PANTHER" id="PTHR40547">
    <property type="entry name" value="SLL0298 PROTEIN"/>
    <property type="match status" value="1"/>
</dbReference>
<dbReference type="InterPro" id="IPR018639">
    <property type="entry name" value="DUF2062"/>
</dbReference>
<reference evidence="4" key="1">
    <citation type="submission" date="2019-01" db="EMBL/GenBank/DDBJ databases">
        <title>Sinorhodobacter populi sp. nov. isolated from the symptomatic bark tissue of Populus euramericana canker.</title>
        <authorList>
            <person name="Li Y."/>
        </authorList>
    </citation>
    <scope>NUCLEOTIDE SEQUENCE [LARGE SCALE GENOMIC DNA]</scope>
    <source>
        <strain evidence="4">CGMCC 1.12963</strain>
    </source>
</reference>
<keyword evidence="1" id="KW-0812">Transmembrane</keyword>
<keyword evidence="1" id="KW-1133">Transmembrane helix</keyword>
<comment type="caution">
    <text evidence="3">The sequence shown here is derived from an EMBL/GenBank/DDBJ whole genome shotgun (WGS) entry which is preliminary data.</text>
</comment>
<organism evidence="3 4">
    <name type="scientific">Paenirhodobacter huangdaonensis</name>
    <dbReference type="NCBI Taxonomy" id="2501515"/>
    <lineage>
        <taxon>Bacteria</taxon>
        <taxon>Pseudomonadati</taxon>
        <taxon>Pseudomonadota</taxon>
        <taxon>Alphaproteobacteria</taxon>
        <taxon>Rhodobacterales</taxon>
        <taxon>Rhodobacter group</taxon>
        <taxon>Paenirhodobacter</taxon>
    </lineage>
</organism>
<dbReference type="RefSeq" id="WP_128151321.1">
    <property type="nucleotide sequence ID" value="NZ_JBHSOM010000030.1"/>
</dbReference>
<evidence type="ECO:0000313" key="3">
    <source>
        <dbReference type="EMBL" id="RWR51271.1"/>
    </source>
</evidence>
<reference evidence="3 4" key="2">
    <citation type="submission" date="2019-01" db="EMBL/GenBank/DDBJ databases">
        <title>Sinorhodobacter populi sp. nov. isolated from the symptomatic bark tissue of Populus euramericana canker.</title>
        <authorList>
            <person name="Xu G."/>
        </authorList>
    </citation>
    <scope>NUCLEOTIDE SEQUENCE [LARGE SCALE GENOMIC DNA]</scope>
    <source>
        <strain evidence="3 4">CGMCC 1.12963</strain>
    </source>
</reference>
<proteinExistence type="predicted"/>
<keyword evidence="4" id="KW-1185">Reference proteome</keyword>
<dbReference type="Proteomes" id="UP000288071">
    <property type="component" value="Unassembled WGS sequence"/>
</dbReference>
<evidence type="ECO:0000256" key="1">
    <source>
        <dbReference type="SAM" id="Phobius"/>
    </source>
</evidence>
<sequence>MVFKRRNKRPFLQALREAVWPRGGWTRAFHYIKHRLNRLPDRPERIARGIFAGVLISFTPLFGFHLGGAVVLAWLVRGNVIAALFGTLIGNPLTFPLIALVSIKLGHWMLGRHLAPVQTEGLFETFGHAFQDLHHNLVAFFTHEPTQWQGLANFFDGIFLPYLVGGLLPGIAAGLVCYFIALPIVTAYQNRRRTRLKERLTKIRAKISPRRKDGNAPPPGEG</sequence>
<protein>
    <submittedName>
        <fullName evidence="3">DUF2062 domain-containing protein</fullName>
    </submittedName>
</protein>
<dbReference type="PANTHER" id="PTHR40547:SF1">
    <property type="entry name" value="SLL0298 PROTEIN"/>
    <property type="match status" value="1"/>
</dbReference>
<dbReference type="EMBL" id="SAVA01000007">
    <property type="protein sequence ID" value="RWR51271.1"/>
    <property type="molecule type" value="Genomic_DNA"/>
</dbReference>
<feature type="domain" description="DUF2062" evidence="2">
    <location>
        <begin position="27"/>
        <end position="193"/>
    </location>
</feature>
<gene>
    <name evidence="3" type="ORF">EOW66_13450</name>
</gene>
<evidence type="ECO:0000259" key="2">
    <source>
        <dbReference type="Pfam" id="PF09835"/>
    </source>
</evidence>
<feature type="transmembrane region" description="Helical" evidence="1">
    <location>
        <begin position="50"/>
        <end position="75"/>
    </location>
</feature>
<keyword evidence="1" id="KW-0472">Membrane</keyword>
<dbReference type="AlphaFoldDB" id="A0A3S3LYK6"/>
<accession>A0A3S3LYK6</accession>
<name>A0A3S3LYK6_9RHOB</name>
<dbReference type="Pfam" id="PF09835">
    <property type="entry name" value="DUF2062"/>
    <property type="match status" value="1"/>
</dbReference>
<feature type="transmembrane region" description="Helical" evidence="1">
    <location>
        <begin position="159"/>
        <end position="185"/>
    </location>
</feature>
<evidence type="ECO:0000313" key="4">
    <source>
        <dbReference type="Proteomes" id="UP000288071"/>
    </source>
</evidence>
<feature type="transmembrane region" description="Helical" evidence="1">
    <location>
        <begin position="81"/>
        <end position="103"/>
    </location>
</feature>